<dbReference type="InterPro" id="IPR029052">
    <property type="entry name" value="Metallo-depent_PP-like"/>
</dbReference>
<dbReference type="EMBL" id="JBHLZN010000004">
    <property type="protein sequence ID" value="MFB9887233.1"/>
    <property type="molecule type" value="Genomic_DNA"/>
</dbReference>
<keyword evidence="1" id="KW-0547">Nucleotide-binding</keyword>
<comment type="similarity">
    <text evidence="1">Belongs to the 5'-nucleotidase family.</text>
</comment>
<dbReference type="Pfam" id="PF02872">
    <property type="entry name" value="5_nucleotid_C"/>
    <property type="match status" value="1"/>
</dbReference>
<keyword evidence="1" id="KW-0378">Hydrolase</keyword>
<dbReference type="InterPro" id="IPR008334">
    <property type="entry name" value="5'-Nucleotdase_C"/>
</dbReference>
<dbReference type="RefSeq" id="WP_162157443.1">
    <property type="nucleotide sequence ID" value="NZ_JBHLZN010000004.1"/>
</dbReference>
<sequence>MGKHRIGAWLGKIRSWRGWLLGLWLFTGASWAVDRVHLVYVANMPDVLAPQPGLAELATWLAELRRQGEPVLFLHGGDSLGPSTLASFDKGAHMIDLLNMLEPDAMAIAKREFAYLEDELILRMQEASFPLLSANLLDMHADEPLRGSEQSLLLSKGGIRIGIVAVTSEEVKAEYLAPRTQVLEPLEVLRQQVAQLKQQGAELVVLMADFADDNLRQLARDLGVSVLLEARSQQLELSQEPDFIRVATGSMRTYGVYLQLCRGCSKQEWQVEAHLRYLGHLGASREFSQRVQDYQQRLDALLSVELGISLMPLDTRRSSVRSGETAFGNLVADAMRHHVQAELAFFNAGSIRGDRQYPAKTPISRGLLQRELPFANQVVLVELSGEQIWQALEHSVSRVDELKGRFLQLANMQVEWEPLAPQGQRIRAVTVAGKPLELAKNYRVATYDYLIAGGDDFAMLNAAKILTPSYERLQVWEVVAAYVQQQAEISPRLEGRWKVLK</sequence>
<evidence type="ECO:0000259" key="2">
    <source>
        <dbReference type="Pfam" id="PF02872"/>
    </source>
</evidence>
<reference evidence="3 4" key="1">
    <citation type="submission" date="2024-09" db="EMBL/GenBank/DDBJ databases">
        <authorList>
            <person name="Sun Q."/>
            <person name="Mori K."/>
        </authorList>
    </citation>
    <scope>NUCLEOTIDE SEQUENCE [LARGE SCALE GENOMIC DNA]</scope>
    <source>
        <strain evidence="3 4">ATCC 51285</strain>
    </source>
</reference>
<evidence type="ECO:0000313" key="4">
    <source>
        <dbReference type="Proteomes" id="UP001589628"/>
    </source>
</evidence>
<dbReference type="SUPFAM" id="SSF55816">
    <property type="entry name" value="5'-nucleotidase (syn. UDP-sugar hydrolase), C-terminal domain"/>
    <property type="match status" value="1"/>
</dbReference>
<dbReference type="SUPFAM" id="SSF56300">
    <property type="entry name" value="Metallo-dependent phosphatases"/>
    <property type="match status" value="1"/>
</dbReference>
<evidence type="ECO:0000313" key="3">
    <source>
        <dbReference type="EMBL" id="MFB9887233.1"/>
    </source>
</evidence>
<organism evidence="3 4">
    <name type="scientific">Balneatrix alpica</name>
    <dbReference type="NCBI Taxonomy" id="75684"/>
    <lineage>
        <taxon>Bacteria</taxon>
        <taxon>Pseudomonadati</taxon>
        <taxon>Pseudomonadota</taxon>
        <taxon>Gammaproteobacteria</taxon>
        <taxon>Oceanospirillales</taxon>
        <taxon>Balneatrichaceae</taxon>
        <taxon>Balneatrix</taxon>
    </lineage>
</organism>
<dbReference type="Gene3D" id="3.90.780.10">
    <property type="entry name" value="5'-Nucleotidase, C-terminal domain"/>
    <property type="match status" value="1"/>
</dbReference>
<dbReference type="Gene3D" id="3.60.21.10">
    <property type="match status" value="1"/>
</dbReference>
<dbReference type="InterPro" id="IPR036907">
    <property type="entry name" value="5'-Nucleotdase_C_sf"/>
</dbReference>
<comment type="caution">
    <text evidence="3">The sequence shown here is derived from an EMBL/GenBank/DDBJ whole genome shotgun (WGS) entry which is preliminary data.</text>
</comment>
<evidence type="ECO:0000256" key="1">
    <source>
        <dbReference type="RuleBase" id="RU362119"/>
    </source>
</evidence>
<feature type="domain" description="5'-Nucleotidase C-terminal" evidence="2">
    <location>
        <begin position="316"/>
        <end position="461"/>
    </location>
</feature>
<protein>
    <submittedName>
        <fullName evidence="3">Bifunctional metallophosphatase/5'-nucleotidase</fullName>
    </submittedName>
</protein>
<name>A0ABV5ZF37_9GAMM</name>
<dbReference type="PANTHER" id="PTHR11575">
    <property type="entry name" value="5'-NUCLEOTIDASE-RELATED"/>
    <property type="match status" value="1"/>
</dbReference>
<dbReference type="PRINTS" id="PR01607">
    <property type="entry name" value="APYRASEFAMLY"/>
</dbReference>
<proteinExistence type="inferred from homology"/>
<accession>A0ABV5ZF37</accession>
<dbReference type="PANTHER" id="PTHR11575:SF24">
    <property type="entry name" value="5'-NUCLEOTIDASE"/>
    <property type="match status" value="1"/>
</dbReference>
<dbReference type="Proteomes" id="UP001589628">
    <property type="component" value="Unassembled WGS sequence"/>
</dbReference>
<keyword evidence="4" id="KW-1185">Reference proteome</keyword>
<dbReference type="InterPro" id="IPR006179">
    <property type="entry name" value="5_nucleotidase/apyrase"/>
</dbReference>
<gene>
    <name evidence="3" type="ORF">ACFFLH_12505</name>
</gene>